<dbReference type="PANTHER" id="PTHR27006:SF616">
    <property type="entry name" value="CYSTEINE-RICH RECEPTOR-LIKE PROTEIN KINASE 10"/>
    <property type="match status" value="1"/>
</dbReference>
<dbReference type="Gene3D" id="1.10.510.10">
    <property type="entry name" value="Transferase(Phosphotransferase) domain 1"/>
    <property type="match status" value="1"/>
</dbReference>
<dbReference type="PANTHER" id="PTHR27006">
    <property type="entry name" value="PROMASTIGOTE SURFACE ANTIGEN PROTEIN PSA"/>
    <property type="match status" value="1"/>
</dbReference>
<dbReference type="AlphaFoldDB" id="A0A5A7P3P7"/>
<gene>
    <name evidence="3" type="ORF">STAS_02906</name>
</gene>
<dbReference type="Pfam" id="PF07714">
    <property type="entry name" value="PK_Tyr_Ser-Thr"/>
    <property type="match status" value="1"/>
</dbReference>
<proteinExistence type="predicted"/>
<keyword evidence="3" id="KW-0675">Receptor</keyword>
<comment type="caution">
    <text evidence="3">The sequence shown here is derived from an EMBL/GenBank/DDBJ whole genome shotgun (WGS) entry which is preliminary data.</text>
</comment>
<keyword evidence="4" id="KW-1185">Reference proteome</keyword>
<evidence type="ECO:0000256" key="1">
    <source>
        <dbReference type="SAM" id="MobiDB-lite"/>
    </source>
</evidence>
<feature type="region of interest" description="Disordered" evidence="1">
    <location>
        <begin position="126"/>
        <end position="148"/>
    </location>
</feature>
<feature type="compositionally biased region" description="Polar residues" evidence="1">
    <location>
        <begin position="133"/>
        <end position="148"/>
    </location>
</feature>
<keyword evidence="3" id="KW-0418">Kinase</keyword>
<evidence type="ECO:0000259" key="2">
    <source>
        <dbReference type="Pfam" id="PF07714"/>
    </source>
</evidence>
<dbReference type="Proteomes" id="UP000325081">
    <property type="component" value="Unassembled WGS sequence"/>
</dbReference>
<protein>
    <submittedName>
        <fullName evidence="3">Cysteine-rich receptor-like protein kinase 41</fullName>
    </submittedName>
</protein>
<evidence type="ECO:0000313" key="4">
    <source>
        <dbReference type="Proteomes" id="UP000325081"/>
    </source>
</evidence>
<dbReference type="InterPro" id="IPR001245">
    <property type="entry name" value="Ser-Thr/Tyr_kinase_cat_dom"/>
</dbReference>
<dbReference type="InterPro" id="IPR011009">
    <property type="entry name" value="Kinase-like_dom_sf"/>
</dbReference>
<name>A0A5A7P3P7_STRAF</name>
<feature type="domain" description="Serine-threonine/tyrosine-protein kinase catalytic" evidence="2">
    <location>
        <begin position="2"/>
        <end position="96"/>
    </location>
</feature>
<dbReference type="OrthoDB" id="911734at2759"/>
<accession>A0A5A7P3P7</accession>
<dbReference type="EMBL" id="BKCP01001558">
    <property type="protein sequence ID" value="GER27217.1"/>
    <property type="molecule type" value="Genomic_DNA"/>
</dbReference>
<organism evidence="3 4">
    <name type="scientific">Striga asiatica</name>
    <name type="common">Asiatic witchweed</name>
    <name type="synonym">Buchnera asiatica</name>
    <dbReference type="NCBI Taxonomy" id="4170"/>
    <lineage>
        <taxon>Eukaryota</taxon>
        <taxon>Viridiplantae</taxon>
        <taxon>Streptophyta</taxon>
        <taxon>Embryophyta</taxon>
        <taxon>Tracheophyta</taxon>
        <taxon>Spermatophyta</taxon>
        <taxon>Magnoliopsida</taxon>
        <taxon>eudicotyledons</taxon>
        <taxon>Gunneridae</taxon>
        <taxon>Pentapetalae</taxon>
        <taxon>asterids</taxon>
        <taxon>lamiids</taxon>
        <taxon>Lamiales</taxon>
        <taxon>Orobanchaceae</taxon>
        <taxon>Buchnereae</taxon>
        <taxon>Striga</taxon>
    </lineage>
</organism>
<reference evidence="4" key="1">
    <citation type="journal article" date="2019" name="Curr. Biol.">
        <title>Genome Sequence of Striga asiatica Provides Insight into the Evolution of Plant Parasitism.</title>
        <authorList>
            <person name="Yoshida S."/>
            <person name="Kim S."/>
            <person name="Wafula E.K."/>
            <person name="Tanskanen J."/>
            <person name="Kim Y.M."/>
            <person name="Honaas L."/>
            <person name="Yang Z."/>
            <person name="Spallek T."/>
            <person name="Conn C.E."/>
            <person name="Ichihashi Y."/>
            <person name="Cheong K."/>
            <person name="Cui S."/>
            <person name="Der J.P."/>
            <person name="Gundlach H."/>
            <person name="Jiao Y."/>
            <person name="Hori C."/>
            <person name="Ishida J.K."/>
            <person name="Kasahara H."/>
            <person name="Kiba T."/>
            <person name="Kim M.S."/>
            <person name="Koo N."/>
            <person name="Laohavisit A."/>
            <person name="Lee Y.H."/>
            <person name="Lumba S."/>
            <person name="McCourt P."/>
            <person name="Mortimer J.C."/>
            <person name="Mutuku J.M."/>
            <person name="Nomura T."/>
            <person name="Sasaki-Sekimoto Y."/>
            <person name="Seto Y."/>
            <person name="Wang Y."/>
            <person name="Wakatake T."/>
            <person name="Sakakibara H."/>
            <person name="Demura T."/>
            <person name="Yamaguchi S."/>
            <person name="Yoneyama K."/>
            <person name="Manabe R.I."/>
            <person name="Nelson D.C."/>
            <person name="Schulman A.H."/>
            <person name="Timko M.P."/>
            <person name="dePamphilis C.W."/>
            <person name="Choi D."/>
            <person name="Shirasu K."/>
        </authorList>
    </citation>
    <scope>NUCLEOTIDE SEQUENCE [LARGE SCALE GENOMIC DNA]</scope>
    <source>
        <strain evidence="4">cv. UVA1</strain>
    </source>
</reference>
<evidence type="ECO:0000313" key="3">
    <source>
        <dbReference type="EMBL" id="GER27217.1"/>
    </source>
</evidence>
<keyword evidence="3" id="KW-0808">Transferase</keyword>
<sequence length="148" mass="16401">MHGQFSIKSDVFSFEVLLLEIISGQKNNCVQQGENIEGLLSFAWKNWKDGTAENLVDPCLRSCSGTIRDMVRCIHIGLLCVQENPTERPTMASVVLMLNNSFSVTLAAPAEPAFYMGFEYKSSSKGSIQIQSDNPSRNDASISSLYQR</sequence>
<dbReference type="GO" id="GO:0004672">
    <property type="term" value="F:protein kinase activity"/>
    <property type="evidence" value="ECO:0007669"/>
    <property type="project" value="InterPro"/>
</dbReference>
<dbReference type="SUPFAM" id="SSF56112">
    <property type="entry name" value="Protein kinase-like (PK-like)"/>
    <property type="match status" value="1"/>
</dbReference>